<dbReference type="PANTHER" id="PTHR10688:SF6">
    <property type="entry name" value="SERINE_THREONINE-KINASE ATM"/>
    <property type="match status" value="1"/>
</dbReference>
<feature type="compositionally biased region" description="Polar residues" evidence="1">
    <location>
        <begin position="745"/>
        <end position="763"/>
    </location>
</feature>
<keyword evidence="3" id="KW-0723">Serine/threonine-protein kinase</keyword>
<dbReference type="Gene3D" id="2.30.30.140">
    <property type="match status" value="1"/>
</dbReference>
<gene>
    <name evidence="4" type="ORF">HannXRQ_Chr07g0196431</name>
    <name evidence="3" type="ORF">HanXRQr2_Chr08g0355181</name>
</gene>
<feature type="region of interest" description="Disordered" evidence="1">
    <location>
        <begin position="540"/>
        <end position="591"/>
    </location>
</feature>
<dbReference type="EMBL" id="MNCJ02000323">
    <property type="protein sequence ID" value="KAF5796727.1"/>
    <property type="molecule type" value="Genomic_DNA"/>
</dbReference>
<reference evidence="4" key="2">
    <citation type="submission" date="2017-02" db="EMBL/GenBank/DDBJ databases">
        <title>Sunflower complete genome.</title>
        <authorList>
            <person name="Langlade N."/>
            <person name="Munos S."/>
        </authorList>
    </citation>
    <scope>NUCLEOTIDE SEQUENCE [LARGE SCALE GENOMIC DNA]</scope>
    <source>
        <tissue evidence="4">Leaves</tissue>
    </source>
</reference>
<proteinExistence type="predicted"/>
<dbReference type="InParanoid" id="A0A251UCD0"/>
<dbReference type="AlphaFoldDB" id="A0A251UCD0"/>
<protein>
    <submittedName>
        <fullName evidence="3">Non-specific serine/threonine protein kinase</fullName>
        <ecNumber evidence="3">2.7.11.1</ecNumber>
    </submittedName>
    <submittedName>
        <fullName evidence="4">Putative PWWP domain-containing protein</fullName>
    </submittedName>
</protein>
<dbReference type="OrthoDB" id="21615at2759"/>
<dbReference type="PANTHER" id="PTHR10688">
    <property type="entry name" value="PWWP DOMAIN-CONTAINING PROTEIN"/>
    <property type="match status" value="1"/>
</dbReference>
<dbReference type="CDD" id="cd05162">
    <property type="entry name" value="PWWP"/>
    <property type="match status" value="1"/>
</dbReference>
<name>A0A251UCD0_HELAN</name>
<dbReference type="GO" id="GO:0004674">
    <property type="term" value="F:protein serine/threonine kinase activity"/>
    <property type="evidence" value="ECO:0007669"/>
    <property type="project" value="UniProtKB-KW"/>
</dbReference>
<dbReference type="OMA" id="YFGSSHV"/>
<accession>A0A251UCD0</accession>
<evidence type="ECO:0000313" key="5">
    <source>
        <dbReference type="Proteomes" id="UP000215914"/>
    </source>
</evidence>
<reference evidence="3" key="3">
    <citation type="submission" date="2020-06" db="EMBL/GenBank/DDBJ databases">
        <title>Helianthus annuus Genome sequencing and assembly Release 2.</title>
        <authorList>
            <person name="Gouzy J."/>
            <person name="Langlade N."/>
            <person name="Munos S."/>
        </authorList>
    </citation>
    <scope>NUCLEOTIDE SEQUENCE</scope>
    <source>
        <tissue evidence="3">Leaves</tissue>
    </source>
</reference>
<feature type="domain" description="PWWP" evidence="2">
    <location>
        <begin position="126"/>
        <end position="190"/>
    </location>
</feature>
<keyword evidence="3" id="KW-0808">Transferase</keyword>
<organism evidence="4 5">
    <name type="scientific">Helianthus annuus</name>
    <name type="common">Common sunflower</name>
    <dbReference type="NCBI Taxonomy" id="4232"/>
    <lineage>
        <taxon>Eukaryota</taxon>
        <taxon>Viridiplantae</taxon>
        <taxon>Streptophyta</taxon>
        <taxon>Embryophyta</taxon>
        <taxon>Tracheophyta</taxon>
        <taxon>Spermatophyta</taxon>
        <taxon>Magnoliopsida</taxon>
        <taxon>eudicotyledons</taxon>
        <taxon>Gunneridae</taxon>
        <taxon>Pentapetalae</taxon>
        <taxon>asterids</taxon>
        <taxon>campanulids</taxon>
        <taxon>Asterales</taxon>
        <taxon>Asteraceae</taxon>
        <taxon>Asteroideae</taxon>
        <taxon>Heliantheae alliance</taxon>
        <taxon>Heliantheae</taxon>
        <taxon>Helianthus</taxon>
    </lineage>
</organism>
<keyword evidence="3" id="KW-0418">Kinase</keyword>
<evidence type="ECO:0000313" key="3">
    <source>
        <dbReference type="EMBL" id="KAF5796727.1"/>
    </source>
</evidence>
<dbReference type="EMBL" id="CM007896">
    <property type="protein sequence ID" value="OTG20739.1"/>
    <property type="molecule type" value="Genomic_DNA"/>
</dbReference>
<feature type="region of interest" description="Disordered" evidence="1">
    <location>
        <begin position="738"/>
        <end position="763"/>
    </location>
</feature>
<dbReference type="EC" id="2.7.11.1" evidence="3"/>
<dbReference type="Proteomes" id="UP000215914">
    <property type="component" value="Chromosome 7"/>
</dbReference>
<dbReference type="InterPro" id="IPR000313">
    <property type="entry name" value="PWWP_dom"/>
</dbReference>
<feature type="compositionally biased region" description="Basic residues" evidence="1">
    <location>
        <begin position="549"/>
        <end position="558"/>
    </location>
</feature>
<dbReference type="Pfam" id="PF00855">
    <property type="entry name" value="PWWP"/>
    <property type="match status" value="1"/>
</dbReference>
<evidence type="ECO:0000259" key="2">
    <source>
        <dbReference type="PROSITE" id="PS50812"/>
    </source>
</evidence>
<dbReference type="Gramene" id="mRNA:HanXRQr2_Chr08g0355181">
    <property type="protein sequence ID" value="CDS:HanXRQr2_Chr08g0355181.1"/>
    <property type="gene ID" value="HanXRQr2_Chr08g0355181"/>
</dbReference>
<evidence type="ECO:0000313" key="4">
    <source>
        <dbReference type="EMBL" id="OTG20739.1"/>
    </source>
</evidence>
<dbReference type="InterPro" id="IPR052657">
    <property type="entry name" value="PDP_family_Arabidopsis"/>
</dbReference>
<dbReference type="FunCoup" id="A0A251UCD0">
    <property type="interactions" value="119"/>
</dbReference>
<dbReference type="SUPFAM" id="SSF63748">
    <property type="entry name" value="Tudor/PWWP/MBT"/>
    <property type="match status" value="1"/>
</dbReference>
<reference evidence="3 5" key="1">
    <citation type="journal article" date="2017" name="Nature">
        <title>The sunflower genome provides insights into oil metabolism, flowering and Asterid evolution.</title>
        <authorList>
            <person name="Badouin H."/>
            <person name="Gouzy J."/>
            <person name="Grassa C.J."/>
            <person name="Murat F."/>
            <person name="Staton S.E."/>
            <person name="Cottret L."/>
            <person name="Lelandais-Briere C."/>
            <person name="Owens G.L."/>
            <person name="Carrere S."/>
            <person name="Mayjonade B."/>
            <person name="Legrand L."/>
            <person name="Gill N."/>
            <person name="Kane N.C."/>
            <person name="Bowers J.E."/>
            <person name="Hubner S."/>
            <person name="Bellec A."/>
            <person name="Berard A."/>
            <person name="Berges H."/>
            <person name="Blanchet N."/>
            <person name="Boniface M.C."/>
            <person name="Brunel D."/>
            <person name="Catrice O."/>
            <person name="Chaidir N."/>
            <person name="Claudel C."/>
            <person name="Donnadieu C."/>
            <person name="Faraut T."/>
            <person name="Fievet G."/>
            <person name="Helmstetter N."/>
            <person name="King M."/>
            <person name="Knapp S.J."/>
            <person name="Lai Z."/>
            <person name="Le Paslier M.C."/>
            <person name="Lippi Y."/>
            <person name="Lorenzon L."/>
            <person name="Mandel J.R."/>
            <person name="Marage G."/>
            <person name="Marchand G."/>
            <person name="Marquand E."/>
            <person name="Bret-Mestries E."/>
            <person name="Morien E."/>
            <person name="Nambeesan S."/>
            <person name="Nguyen T."/>
            <person name="Pegot-Espagnet P."/>
            <person name="Pouilly N."/>
            <person name="Raftis F."/>
            <person name="Sallet E."/>
            <person name="Schiex T."/>
            <person name="Thomas J."/>
            <person name="Vandecasteele C."/>
            <person name="Vares D."/>
            <person name="Vear F."/>
            <person name="Vautrin S."/>
            <person name="Crespi M."/>
            <person name="Mangin B."/>
            <person name="Burke J.M."/>
            <person name="Salse J."/>
            <person name="Munos S."/>
            <person name="Vincourt P."/>
            <person name="Rieseberg L.H."/>
            <person name="Langlade N.B."/>
        </authorList>
    </citation>
    <scope>NUCLEOTIDE SEQUENCE [LARGE SCALE GENOMIC DNA]</scope>
    <source>
        <strain evidence="5">cv. SF193</strain>
        <tissue evidence="3">Leaves</tissue>
    </source>
</reference>
<sequence>METVKGSETVIKGLGKEKCVESVFAPVVERGCIDPCEVNGFDPIDSISRGGVNIKGISLFVELTGGVTSKTERESVQDVDQNEFRVNVKSECESVCNVGQHQFRVNVKPERESVIDVGQHEFSVNVGDLVWAVIRKPNKSSWWPAVVCDGSDAPKAANGPTREDDYLLRCFGNGSYIWCAACEVKPFVGYFDQLPSQSTAKKFLDALDKAVAELGHRVKTEFTCSCFRKMKIEKAGNFGDLSLTRFEPAKFLDYIKDLAKVISVPNKIDYVVKQSCLSAFYRSLGHLQISMHQLEMTLGSPSEVKTEEENRYFYYDFEKSEKTFETRERKKSRFLLYPGECGIAGSMEDVNEGVDFSLTNGQSQQVKKPRKKWTKKSKGVQLQANVCSSEVLSQLRFAAQDCCFPSESKNFDLVKRFISGLRKRTFVNEFSEIPKKVKRKKDESIISPTLVNCFSYDSLIKAFQSLNLEAQSYCKIEPKRRKNTTENTTYTPTWNANMSTYPIVNGHMGGLYQAPISHFTNAFWSTAPCFTRNHCEPHAGLGPAGSGHVPKKRGRKKKNIDSQANPGSIVIPVGRVPSGLGHVPKKRGRKRKNVDLQANSGSTVITNMNDGTEEKTEKKLNVKEVGVPCIDLSYKKVQQDNVEEVKGTAFLLKFSPDHPLPANQDLNSVFSKYGALVESETQVLNENLSGQVVFRDSSSAGGAFWGLQNDKPFGPVLVNYKIQHLSSDESVATFKTPIRSPSGLKPTNSQPLIGSTMTPNLNTNSTEIQTVKRSKTIEEVTGTALLLKFSPNHPLPSFQDLNSTFCKYGELNEFETHVSGQDFTGQVVFVNASTAGDAIQRLEKDQPFGPALLSYRVDHLYSVQSAIRFKSPITVPLELNSCQDLEGTKKNRVDHSYSVQTGIRVKRPVSVPLELKPCEGLVGIKKNLEMMKSMLEKNGDSLSQEMRGKLESEIKGLMNKVNVMDGSSSSSSCI</sequence>
<keyword evidence="5" id="KW-1185">Reference proteome</keyword>
<dbReference type="PROSITE" id="PS50812">
    <property type="entry name" value="PWWP"/>
    <property type="match status" value="1"/>
</dbReference>
<evidence type="ECO:0000256" key="1">
    <source>
        <dbReference type="SAM" id="MobiDB-lite"/>
    </source>
</evidence>